<evidence type="ECO:0000256" key="3">
    <source>
        <dbReference type="SAM" id="Phobius"/>
    </source>
</evidence>
<keyword evidence="6" id="KW-1185">Reference proteome</keyword>
<feature type="transmembrane region" description="Helical" evidence="3">
    <location>
        <begin position="76"/>
        <end position="94"/>
    </location>
</feature>
<dbReference type="Pfam" id="PF01478">
    <property type="entry name" value="Peptidase_A24"/>
    <property type="match status" value="1"/>
</dbReference>
<reference evidence="5 6" key="1">
    <citation type="submission" date="2014-07" db="EMBL/GenBank/DDBJ databases">
        <title>Biosystematic studies on Modestobacter strains isolated from extreme hyper-arid desert soil and from historic building.</title>
        <authorList>
            <person name="Bukarasam K."/>
            <person name="Bull A."/>
            <person name="Girard G."/>
            <person name="van Wezel G."/>
            <person name="Goodfellow M."/>
        </authorList>
    </citation>
    <scope>NUCLEOTIDE SEQUENCE [LARGE SCALE GENOMIC DNA]</scope>
    <source>
        <strain evidence="5 6">KNN45-2b</strain>
    </source>
</reference>
<accession>A0A098Y566</accession>
<dbReference type="PRINTS" id="PR00864">
    <property type="entry name" value="PREPILNPTASE"/>
</dbReference>
<feature type="transmembrane region" description="Helical" evidence="3">
    <location>
        <begin position="127"/>
        <end position="149"/>
    </location>
</feature>
<dbReference type="RefSeq" id="WP_036336427.1">
    <property type="nucleotide sequence ID" value="NZ_JPMX01000060.1"/>
</dbReference>
<name>A0A098Y566_9ACTN</name>
<evidence type="ECO:0000256" key="1">
    <source>
        <dbReference type="ARBA" id="ARBA00005801"/>
    </source>
</evidence>
<dbReference type="GO" id="GO:0005886">
    <property type="term" value="C:plasma membrane"/>
    <property type="evidence" value="ECO:0007669"/>
    <property type="project" value="TreeGrafter"/>
</dbReference>
<dbReference type="InterPro" id="IPR000045">
    <property type="entry name" value="Prepilin_IV_endopep_pep"/>
</dbReference>
<dbReference type="OrthoDB" id="2087435at2"/>
<proteinExistence type="inferred from homology"/>
<feature type="transmembrane region" description="Helical" evidence="3">
    <location>
        <begin position="103"/>
        <end position="121"/>
    </location>
</feature>
<evidence type="ECO:0000313" key="5">
    <source>
        <dbReference type="EMBL" id="KGH46023.1"/>
    </source>
</evidence>
<evidence type="ECO:0000313" key="6">
    <source>
        <dbReference type="Proteomes" id="UP000029713"/>
    </source>
</evidence>
<feature type="transmembrane region" description="Helical" evidence="3">
    <location>
        <begin position="204"/>
        <end position="222"/>
    </location>
</feature>
<dbReference type="Gene3D" id="1.20.120.1220">
    <property type="match status" value="1"/>
</dbReference>
<dbReference type="GO" id="GO:0006465">
    <property type="term" value="P:signal peptide processing"/>
    <property type="evidence" value="ECO:0007669"/>
    <property type="project" value="TreeGrafter"/>
</dbReference>
<sequence>MSVVFVAVVAGLGGAVTGRVVDALALVAPRRVGAGDGAVATRVDRQGRAIGAPWPELTGALCAVAVTLRFGWTAQLPAWLWFVAVGLLLTVVDLREQLLPNRVLLPGLLGGLALLAVAAGADGDWSSLGRAALAGGAAFAVLLVMALAAPSGLGMGDVKLAGLLGLYLGWLGWPVVLVGFFLGFLLQAVVGLALLAARRVGRRTGLPFGPALLGGALVAALLTEDWVLLLP</sequence>
<dbReference type="InterPro" id="IPR014032">
    <property type="entry name" value="Peptidase_A24A_bac"/>
</dbReference>
<comment type="similarity">
    <text evidence="1 2">Belongs to the peptidase A24 family.</text>
</comment>
<dbReference type="AlphaFoldDB" id="A0A098Y566"/>
<organism evidence="5 6">
    <name type="scientific">Modestobacter caceresii</name>
    <dbReference type="NCBI Taxonomy" id="1522368"/>
    <lineage>
        <taxon>Bacteria</taxon>
        <taxon>Bacillati</taxon>
        <taxon>Actinomycetota</taxon>
        <taxon>Actinomycetes</taxon>
        <taxon>Geodermatophilales</taxon>
        <taxon>Geodermatophilaceae</taxon>
        <taxon>Modestobacter</taxon>
    </lineage>
</organism>
<gene>
    <name evidence="5" type="ORF">IN07_13830</name>
</gene>
<keyword evidence="3" id="KW-1133">Transmembrane helix</keyword>
<dbReference type="STRING" id="1522368.IN07_13830"/>
<keyword evidence="3" id="KW-0472">Membrane</keyword>
<dbReference type="EMBL" id="JPMX01000060">
    <property type="protein sequence ID" value="KGH46023.1"/>
    <property type="molecule type" value="Genomic_DNA"/>
</dbReference>
<evidence type="ECO:0000259" key="4">
    <source>
        <dbReference type="Pfam" id="PF01478"/>
    </source>
</evidence>
<dbReference type="GO" id="GO:0004190">
    <property type="term" value="F:aspartic-type endopeptidase activity"/>
    <property type="evidence" value="ECO:0007669"/>
    <property type="project" value="InterPro"/>
</dbReference>
<comment type="caution">
    <text evidence="5">The sequence shown here is derived from an EMBL/GenBank/DDBJ whole genome shotgun (WGS) entry which is preliminary data.</text>
</comment>
<dbReference type="Proteomes" id="UP000029713">
    <property type="component" value="Unassembled WGS sequence"/>
</dbReference>
<keyword evidence="3" id="KW-0812">Transmembrane</keyword>
<feature type="domain" description="Prepilin type IV endopeptidase peptidase" evidence="4">
    <location>
        <begin position="82"/>
        <end position="191"/>
    </location>
</feature>
<dbReference type="PANTHER" id="PTHR30487">
    <property type="entry name" value="TYPE 4 PREPILIN-LIKE PROTEINS LEADER PEPTIDE-PROCESSING ENZYME"/>
    <property type="match status" value="1"/>
</dbReference>
<protein>
    <recommendedName>
        <fullName evidence="4">Prepilin type IV endopeptidase peptidase domain-containing protein</fullName>
    </recommendedName>
</protein>
<dbReference type="InterPro" id="IPR050882">
    <property type="entry name" value="Prepilin_peptidase/N-MTase"/>
</dbReference>
<evidence type="ECO:0000256" key="2">
    <source>
        <dbReference type="RuleBase" id="RU003793"/>
    </source>
</evidence>
<dbReference type="PANTHER" id="PTHR30487:SF0">
    <property type="entry name" value="PREPILIN LEADER PEPTIDASE_N-METHYLTRANSFERASE-RELATED"/>
    <property type="match status" value="1"/>
</dbReference>